<feature type="non-terminal residue" evidence="1">
    <location>
        <position position="70"/>
    </location>
</feature>
<name>A0A1D6KDH0_MAIZE</name>
<organism evidence="1">
    <name type="scientific">Zea mays</name>
    <name type="common">Maize</name>
    <dbReference type="NCBI Taxonomy" id="4577"/>
    <lineage>
        <taxon>Eukaryota</taxon>
        <taxon>Viridiplantae</taxon>
        <taxon>Streptophyta</taxon>
        <taxon>Embryophyta</taxon>
        <taxon>Tracheophyta</taxon>
        <taxon>Spermatophyta</taxon>
        <taxon>Magnoliopsida</taxon>
        <taxon>Liliopsida</taxon>
        <taxon>Poales</taxon>
        <taxon>Poaceae</taxon>
        <taxon>PACMAD clade</taxon>
        <taxon>Panicoideae</taxon>
        <taxon>Andropogonodae</taxon>
        <taxon>Andropogoneae</taxon>
        <taxon>Tripsacinae</taxon>
        <taxon>Zea</taxon>
    </lineage>
</organism>
<dbReference type="InParanoid" id="A0A1D6KDH0"/>
<reference evidence="1" key="1">
    <citation type="submission" date="2015-12" db="EMBL/GenBank/DDBJ databases">
        <title>Update maize B73 reference genome by single molecule sequencing technologies.</title>
        <authorList>
            <consortium name="Maize Genome Sequencing Project"/>
            <person name="Ware D."/>
        </authorList>
    </citation>
    <scope>NUCLEOTIDE SEQUENCE [LARGE SCALE GENOMIC DNA]</scope>
    <source>
        <tissue evidence="1">Seedling</tissue>
    </source>
</reference>
<evidence type="ECO:0000313" key="1">
    <source>
        <dbReference type="EMBL" id="ONM01278.1"/>
    </source>
</evidence>
<dbReference type="PaxDb" id="4577-GRMZM2G493160_P01"/>
<dbReference type="AlphaFoldDB" id="A0A1D6KDH0"/>
<proteinExistence type="predicted"/>
<sequence length="70" mass="7305">MSTIDEGTEKDDTTPAFSTPSASPDRRDARAPALALGMETVAESVEGCGGGCAEGWEQRALASKMEDKTL</sequence>
<accession>A0A1D6KDH0</accession>
<dbReference type="EMBL" id="CM007647">
    <property type="protein sequence ID" value="ONM01278.1"/>
    <property type="molecule type" value="Genomic_DNA"/>
</dbReference>
<gene>
    <name evidence="1" type="ORF">ZEAMMB73_Zm00001d030662</name>
</gene>
<protein>
    <submittedName>
        <fullName evidence="1">Uncharacterized protein</fullName>
    </submittedName>
</protein>